<comment type="caution">
    <text evidence="2">The sequence shown here is derived from an EMBL/GenBank/DDBJ whole genome shotgun (WGS) entry which is preliminary data.</text>
</comment>
<dbReference type="Proteomes" id="UP001066276">
    <property type="component" value="Chromosome 1_1"/>
</dbReference>
<feature type="region of interest" description="Disordered" evidence="1">
    <location>
        <begin position="1"/>
        <end position="35"/>
    </location>
</feature>
<reference evidence="2" key="1">
    <citation type="journal article" date="2022" name="bioRxiv">
        <title>Sequencing and chromosome-scale assembly of the giantPleurodeles waltlgenome.</title>
        <authorList>
            <person name="Brown T."/>
            <person name="Elewa A."/>
            <person name="Iarovenko S."/>
            <person name="Subramanian E."/>
            <person name="Araus A.J."/>
            <person name="Petzold A."/>
            <person name="Susuki M."/>
            <person name="Suzuki K.-i.T."/>
            <person name="Hayashi T."/>
            <person name="Toyoda A."/>
            <person name="Oliveira C."/>
            <person name="Osipova E."/>
            <person name="Leigh N.D."/>
            <person name="Simon A."/>
            <person name="Yun M.H."/>
        </authorList>
    </citation>
    <scope>NUCLEOTIDE SEQUENCE</scope>
    <source>
        <strain evidence="2">20211129_DDA</strain>
        <tissue evidence="2">Liver</tissue>
    </source>
</reference>
<evidence type="ECO:0000313" key="3">
    <source>
        <dbReference type="Proteomes" id="UP001066276"/>
    </source>
</evidence>
<evidence type="ECO:0000313" key="2">
    <source>
        <dbReference type="EMBL" id="KAJ1216369.1"/>
    </source>
</evidence>
<accession>A0AAV7WWT5</accession>
<protein>
    <submittedName>
        <fullName evidence="2">Uncharacterized protein</fullName>
    </submittedName>
</protein>
<feature type="compositionally biased region" description="Basic and acidic residues" evidence="1">
    <location>
        <begin position="9"/>
        <end position="20"/>
    </location>
</feature>
<dbReference type="AlphaFoldDB" id="A0AAV7WWT5"/>
<proteinExistence type="predicted"/>
<gene>
    <name evidence="2" type="ORF">NDU88_003972</name>
</gene>
<feature type="compositionally biased region" description="Low complexity" evidence="1">
    <location>
        <begin position="25"/>
        <end position="35"/>
    </location>
</feature>
<name>A0AAV7WWT5_PLEWA</name>
<dbReference type="EMBL" id="JANPWB010000001">
    <property type="protein sequence ID" value="KAJ1216369.1"/>
    <property type="molecule type" value="Genomic_DNA"/>
</dbReference>
<keyword evidence="3" id="KW-1185">Reference proteome</keyword>
<sequence length="425" mass="47421">MESSHGGHRSPERQAQERVEPQAPSSGSVWSVSSPSEDSVWMSLDYDEDDLGFPTGASSRGKYILKENLEPVVSYLSSTLQLPVDSAQPYTRGKPSLLSEEVTLSDPVDEKVEAALKRSHAGLSLSLRSEIYGVYTSQSRVKYFQSLSSAVQEGADLYDLLSCMEVQAKFLSDIAFDPLKASAMAIAGSVSAHRHLHLRAGGLIPPRRIVYWRMPFGGSKVFGDELEEVLRKSFKCQKHVQPFRPRPKMAWSQDPVKRSTLADGITFLVLKGALRSVPPQEMGYGCYFRVFMVRKVTGDFRLIIDLNLFDPTFLFWMSTLHQVCPTLSVSSVPPAVSVRFCERVAVSSRSDAVRKETRVSWIGPVSSVFMRMSLKQNTERTVSAVRKIGDLRELSWIGPVSSVFMRMSLKQNTERTISGIILLIK</sequence>
<evidence type="ECO:0000256" key="1">
    <source>
        <dbReference type="SAM" id="MobiDB-lite"/>
    </source>
</evidence>
<organism evidence="2 3">
    <name type="scientific">Pleurodeles waltl</name>
    <name type="common">Iberian ribbed newt</name>
    <dbReference type="NCBI Taxonomy" id="8319"/>
    <lineage>
        <taxon>Eukaryota</taxon>
        <taxon>Metazoa</taxon>
        <taxon>Chordata</taxon>
        <taxon>Craniata</taxon>
        <taxon>Vertebrata</taxon>
        <taxon>Euteleostomi</taxon>
        <taxon>Amphibia</taxon>
        <taxon>Batrachia</taxon>
        <taxon>Caudata</taxon>
        <taxon>Salamandroidea</taxon>
        <taxon>Salamandridae</taxon>
        <taxon>Pleurodelinae</taxon>
        <taxon>Pleurodeles</taxon>
    </lineage>
</organism>
<dbReference type="Gene3D" id="1.10.287.3160">
    <property type="match status" value="1"/>
</dbReference>